<keyword evidence="8" id="KW-1185">Reference proteome</keyword>
<dbReference type="Proteomes" id="UP000678393">
    <property type="component" value="Unassembled WGS sequence"/>
</dbReference>
<dbReference type="PANTHER" id="PTHR14957">
    <property type="entry name" value="UBIQUITIN-LIKE-CONJUGATING ENZYME ATG10"/>
    <property type="match status" value="1"/>
</dbReference>
<dbReference type="GO" id="GO:0032446">
    <property type="term" value="P:protein modification by small protein conjugation"/>
    <property type="evidence" value="ECO:0007669"/>
    <property type="project" value="TreeGrafter"/>
</dbReference>
<dbReference type="Gene3D" id="3.30.1460.50">
    <property type="match status" value="1"/>
</dbReference>
<evidence type="ECO:0000256" key="4">
    <source>
        <dbReference type="ARBA" id="ARBA00022786"/>
    </source>
</evidence>
<name>A0A8S3Z111_9EUPU</name>
<dbReference type="OrthoDB" id="4089664at2759"/>
<dbReference type="GO" id="GO:0061651">
    <property type="term" value="F:Atg12 conjugating enzyme activity"/>
    <property type="evidence" value="ECO:0007669"/>
    <property type="project" value="TreeGrafter"/>
</dbReference>
<protein>
    <recommendedName>
        <fullName evidence="2">Ubiquitin-like-conjugating enzyme ATG10</fullName>
    </recommendedName>
    <alternativeName>
        <fullName evidence="6">Autophagy-related protein 10</fullName>
    </alternativeName>
</protein>
<gene>
    <name evidence="7" type="ORF">CUNI_LOCUS7626</name>
</gene>
<evidence type="ECO:0000256" key="5">
    <source>
        <dbReference type="ARBA" id="ARBA00023006"/>
    </source>
</evidence>
<keyword evidence="3" id="KW-0808">Transferase</keyword>
<comment type="similarity">
    <text evidence="1">Belongs to the ATG10 family.</text>
</comment>
<evidence type="ECO:0000256" key="6">
    <source>
        <dbReference type="ARBA" id="ARBA00029833"/>
    </source>
</evidence>
<dbReference type="EMBL" id="CAJHNH020001224">
    <property type="protein sequence ID" value="CAG5122068.1"/>
    <property type="molecule type" value="Genomic_DNA"/>
</dbReference>
<keyword evidence="4" id="KW-0833">Ubl conjugation pathway</keyword>
<evidence type="ECO:0000256" key="1">
    <source>
        <dbReference type="ARBA" id="ARBA00005696"/>
    </source>
</evidence>
<dbReference type="AlphaFoldDB" id="A0A8S3Z111"/>
<comment type="caution">
    <text evidence="7">The sequence shown here is derived from an EMBL/GenBank/DDBJ whole genome shotgun (WGS) entry which is preliminary data.</text>
</comment>
<evidence type="ECO:0000256" key="2">
    <source>
        <dbReference type="ARBA" id="ARBA00021099"/>
    </source>
</evidence>
<dbReference type="PANTHER" id="PTHR14957:SF1">
    <property type="entry name" value="UBIQUITIN-LIKE-CONJUGATING ENZYME ATG10"/>
    <property type="match status" value="1"/>
</dbReference>
<organism evidence="7 8">
    <name type="scientific">Candidula unifasciata</name>
    <dbReference type="NCBI Taxonomy" id="100452"/>
    <lineage>
        <taxon>Eukaryota</taxon>
        <taxon>Metazoa</taxon>
        <taxon>Spiralia</taxon>
        <taxon>Lophotrochozoa</taxon>
        <taxon>Mollusca</taxon>
        <taxon>Gastropoda</taxon>
        <taxon>Heterobranchia</taxon>
        <taxon>Euthyneura</taxon>
        <taxon>Panpulmonata</taxon>
        <taxon>Eupulmonata</taxon>
        <taxon>Stylommatophora</taxon>
        <taxon>Helicina</taxon>
        <taxon>Helicoidea</taxon>
        <taxon>Geomitridae</taxon>
        <taxon>Candidula</taxon>
    </lineage>
</organism>
<sequence length="232" mass="26475">MTAGSISYQEFRSLVKGFVIISDSIYDKWRIEYGANNIMYMSKRLEAAPTVQANREEVQTEASPDTFCGSQLSEFSQLHLTDRTNTEDGDILSEMEIDLEADESCMPTLEVQAQQGLTFEYHVMYSESYGVPVLYFNVFQPDGKRLPLEEVWKLCPSTYQSYITENKWSTLTQQEHPVSGRPYLQLHPCHTSNLMAQITTGLEADKKKNYLVTWLSTVGPMAGLRIPHDYIT</sequence>
<keyword evidence="5" id="KW-0072">Autophagy</keyword>
<dbReference type="InterPro" id="IPR007135">
    <property type="entry name" value="Atg3/Atg10"/>
</dbReference>
<dbReference type="GO" id="GO:0005829">
    <property type="term" value="C:cytosol"/>
    <property type="evidence" value="ECO:0007669"/>
    <property type="project" value="TreeGrafter"/>
</dbReference>
<accession>A0A8S3Z111</accession>
<reference evidence="7" key="1">
    <citation type="submission" date="2021-04" db="EMBL/GenBank/DDBJ databases">
        <authorList>
            <consortium name="Molecular Ecology Group"/>
        </authorList>
    </citation>
    <scope>NUCLEOTIDE SEQUENCE</scope>
</reference>
<evidence type="ECO:0000313" key="8">
    <source>
        <dbReference type="Proteomes" id="UP000678393"/>
    </source>
</evidence>
<dbReference type="Pfam" id="PF03987">
    <property type="entry name" value="Autophagy_act_C"/>
    <property type="match status" value="1"/>
</dbReference>
<dbReference type="GO" id="GO:0000422">
    <property type="term" value="P:autophagy of mitochondrion"/>
    <property type="evidence" value="ECO:0007669"/>
    <property type="project" value="TreeGrafter"/>
</dbReference>
<dbReference type="GO" id="GO:0000045">
    <property type="term" value="P:autophagosome assembly"/>
    <property type="evidence" value="ECO:0007669"/>
    <property type="project" value="TreeGrafter"/>
</dbReference>
<proteinExistence type="inferred from homology"/>
<evidence type="ECO:0000256" key="3">
    <source>
        <dbReference type="ARBA" id="ARBA00022679"/>
    </source>
</evidence>
<evidence type="ECO:0000313" key="7">
    <source>
        <dbReference type="EMBL" id="CAG5122068.1"/>
    </source>
</evidence>